<dbReference type="OrthoDB" id="9925270at2"/>
<organism evidence="1 2">
    <name type="scientific">Nocardioides jishulii</name>
    <dbReference type="NCBI Taxonomy" id="2575440"/>
    <lineage>
        <taxon>Bacteria</taxon>
        <taxon>Bacillati</taxon>
        <taxon>Actinomycetota</taxon>
        <taxon>Actinomycetes</taxon>
        <taxon>Propionibacteriales</taxon>
        <taxon>Nocardioidaceae</taxon>
        <taxon>Nocardioides</taxon>
    </lineage>
</organism>
<sequence>MTRAIRMTDEVARKVTRLFRRTSESLQGARGDLRGMRGDLVEGAGEFASLIDGSAREFQGCWRATLDVYGDSAAVIAGNTNAQHVDLLKIDGASGD</sequence>
<comment type="caution">
    <text evidence="1">The sequence shown here is derived from an EMBL/GenBank/DDBJ whole genome shotgun (WGS) entry which is preliminary data.</text>
</comment>
<dbReference type="Proteomes" id="UP000307808">
    <property type="component" value="Unassembled WGS sequence"/>
</dbReference>
<proteinExistence type="predicted"/>
<protein>
    <recommendedName>
        <fullName evidence="3">WXG100 family type VII secretion target</fullName>
    </recommendedName>
</protein>
<evidence type="ECO:0000313" key="2">
    <source>
        <dbReference type="Proteomes" id="UP000307808"/>
    </source>
</evidence>
<gene>
    <name evidence="1" type="ORF">FC770_06740</name>
</gene>
<dbReference type="RefSeq" id="WP_137065257.1">
    <property type="nucleotide sequence ID" value="NZ_CP040748.1"/>
</dbReference>
<accession>A0A4V5TKS0</accession>
<evidence type="ECO:0008006" key="3">
    <source>
        <dbReference type="Google" id="ProtNLM"/>
    </source>
</evidence>
<reference evidence="1 2" key="1">
    <citation type="submission" date="2019-04" db="EMBL/GenBank/DDBJ databases">
        <authorList>
            <person name="Dong K."/>
        </authorList>
    </citation>
    <scope>NUCLEOTIDE SEQUENCE [LARGE SCALE GENOMIC DNA]</scope>
    <source>
        <strain evidence="2">dk3543</strain>
    </source>
</reference>
<dbReference type="EMBL" id="SZPY01000001">
    <property type="protein sequence ID" value="TKI64803.1"/>
    <property type="molecule type" value="Genomic_DNA"/>
</dbReference>
<dbReference type="AlphaFoldDB" id="A0A4V5TKS0"/>
<keyword evidence="2" id="KW-1185">Reference proteome</keyword>
<evidence type="ECO:0000313" key="1">
    <source>
        <dbReference type="EMBL" id="TKI64803.1"/>
    </source>
</evidence>
<name>A0A4V5TKS0_9ACTN</name>